<dbReference type="PANTHER" id="PTHR36834:SF1">
    <property type="entry name" value="INTEGRAL MEMBRANE PROTEIN"/>
    <property type="match status" value="1"/>
</dbReference>
<keyword evidence="1" id="KW-0472">Membrane</keyword>
<evidence type="ECO:0000256" key="1">
    <source>
        <dbReference type="SAM" id="Phobius"/>
    </source>
</evidence>
<reference evidence="3 5" key="1">
    <citation type="submission" date="2017-09" db="EMBL/GenBank/DDBJ databases">
        <authorList>
            <person name="Thomas P."/>
            <person name="Seyboldt C."/>
        </authorList>
    </citation>
    <scope>NUCLEOTIDE SEQUENCE [LARGE SCALE GENOMIC DNA]</scope>
    <source>
        <strain evidence="3 5">DSM 7534</strain>
    </source>
</reference>
<feature type="transmembrane region" description="Helical" evidence="1">
    <location>
        <begin position="107"/>
        <end position="131"/>
    </location>
</feature>
<dbReference type="RefSeq" id="WP_066677789.1">
    <property type="nucleotide sequence ID" value="NZ_CABMIZ010000031.1"/>
</dbReference>
<feature type="transmembrane region" description="Helical" evidence="1">
    <location>
        <begin position="143"/>
        <end position="160"/>
    </location>
</feature>
<evidence type="ECO:0000313" key="3">
    <source>
        <dbReference type="EMBL" id="AYE34123.1"/>
    </source>
</evidence>
<dbReference type="OrthoDB" id="9805025at2"/>
<feature type="domain" description="VanZ-like" evidence="2">
    <location>
        <begin position="49"/>
        <end position="196"/>
    </location>
</feature>
<dbReference type="Proteomes" id="UP001055437">
    <property type="component" value="Chromosome"/>
</dbReference>
<dbReference type="InterPro" id="IPR006976">
    <property type="entry name" value="VanZ-like"/>
</dbReference>
<gene>
    <name evidence="3" type="ORF">CP523_06380</name>
    <name evidence="4" type="ORF">NH397_14685</name>
</gene>
<dbReference type="AlphaFoldDB" id="A0A9N7JK78"/>
<dbReference type="Pfam" id="PF04892">
    <property type="entry name" value="VanZ"/>
    <property type="match status" value="1"/>
</dbReference>
<evidence type="ECO:0000313" key="5">
    <source>
        <dbReference type="Proteomes" id="UP000280586"/>
    </source>
</evidence>
<sequence length="208" mass="24007">MVQGCIYDLRTVLMLGLPIWIIIRIATLIVKKKSGEKISVGKEIITNIFVIYCLLLIGVTLFPIEIMFGDGLSELRSIYTFKQRLGINIIPLRDYIYGIIRLRDSDIGYFFFIRSIVGNIILLVPFIGYLLMYKKKLRTAKNVIVTSFLISFSIEILQLIENITYLSGMSVRTVNIDDLILNTLGGILAYYFFKFIYKSKLRVYLNME</sequence>
<keyword evidence="1" id="KW-1133">Transmembrane helix</keyword>
<dbReference type="GeneID" id="303560296"/>
<feature type="transmembrane region" description="Helical" evidence="1">
    <location>
        <begin position="44"/>
        <end position="64"/>
    </location>
</feature>
<name>A0A9N7JK78_CLOSE</name>
<dbReference type="EMBL" id="CP023671">
    <property type="protein sequence ID" value="AYE34123.1"/>
    <property type="molecule type" value="Genomic_DNA"/>
</dbReference>
<dbReference type="PANTHER" id="PTHR36834">
    <property type="entry name" value="MEMBRANE PROTEIN-RELATED"/>
    <property type="match status" value="1"/>
</dbReference>
<protein>
    <submittedName>
        <fullName evidence="3">VanZ family protein</fullName>
    </submittedName>
</protein>
<organism evidence="3 5">
    <name type="scientific">Clostridium septicum</name>
    <dbReference type="NCBI Taxonomy" id="1504"/>
    <lineage>
        <taxon>Bacteria</taxon>
        <taxon>Bacillati</taxon>
        <taxon>Bacillota</taxon>
        <taxon>Clostridia</taxon>
        <taxon>Eubacteriales</taxon>
        <taxon>Clostridiaceae</taxon>
        <taxon>Clostridium</taxon>
    </lineage>
</organism>
<dbReference type="Proteomes" id="UP000280586">
    <property type="component" value="Chromosome"/>
</dbReference>
<dbReference type="KEGG" id="csep:CP523_06380"/>
<dbReference type="EMBL" id="CP099799">
    <property type="protein sequence ID" value="USS00705.1"/>
    <property type="molecule type" value="Genomic_DNA"/>
</dbReference>
<evidence type="ECO:0000259" key="2">
    <source>
        <dbReference type="Pfam" id="PF04892"/>
    </source>
</evidence>
<proteinExistence type="predicted"/>
<keyword evidence="1" id="KW-0812">Transmembrane</keyword>
<evidence type="ECO:0000313" key="6">
    <source>
        <dbReference type="Proteomes" id="UP001055437"/>
    </source>
</evidence>
<accession>A0A9N7JK78</accession>
<keyword evidence="6" id="KW-1185">Reference proteome</keyword>
<feature type="transmembrane region" description="Helical" evidence="1">
    <location>
        <begin position="180"/>
        <end position="197"/>
    </location>
</feature>
<reference evidence="4" key="2">
    <citation type="submission" date="2022-06" db="EMBL/GenBank/DDBJ databases">
        <authorList>
            <person name="Holder M.E."/>
            <person name="Ajami N.J."/>
            <person name="Petrosino J.F."/>
        </authorList>
    </citation>
    <scope>NUCLEOTIDE SEQUENCE</scope>
    <source>
        <strain evidence="4">RMA 8861</strain>
    </source>
</reference>
<dbReference type="InterPro" id="IPR053150">
    <property type="entry name" value="Teicoplanin_resist-assoc"/>
</dbReference>
<feature type="transmembrane region" description="Helical" evidence="1">
    <location>
        <begin position="12"/>
        <end position="32"/>
    </location>
</feature>
<evidence type="ECO:0000313" key="4">
    <source>
        <dbReference type="EMBL" id="USS00705.1"/>
    </source>
</evidence>